<dbReference type="Proteomes" id="UP000325286">
    <property type="component" value="Chromosome"/>
</dbReference>
<dbReference type="InterPro" id="IPR015422">
    <property type="entry name" value="PyrdxlP-dep_Trfase_small"/>
</dbReference>
<evidence type="ECO:0000256" key="7">
    <source>
        <dbReference type="ARBA" id="ARBA00023014"/>
    </source>
</evidence>
<dbReference type="PANTHER" id="PTHR11601">
    <property type="entry name" value="CYSTEINE DESULFURYLASE FAMILY MEMBER"/>
    <property type="match status" value="1"/>
</dbReference>
<dbReference type="InterPro" id="IPR000192">
    <property type="entry name" value="Aminotrans_V_dom"/>
</dbReference>
<evidence type="ECO:0000256" key="4">
    <source>
        <dbReference type="ARBA" id="ARBA00022723"/>
    </source>
</evidence>
<keyword evidence="11" id="KW-1185">Reference proteome</keyword>
<dbReference type="PANTHER" id="PTHR11601:SF34">
    <property type="entry name" value="CYSTEINE DESULFURASE"/>
    <property type="match status" value="1"/>
</dbReference>
<evidence type="ECO:0000259" key="9">
    <source>
        <dbReference type="Pfam" id="PF00266"/>
    </source>
</evidence>
<evidence type="ECO:0000313" key="11">
    <source>
        <dbReference type="Proteomes" id="UP000325286"/>
    </source>
</evidence>
<keyword evidence="7" id="KW-0411">Iron-sulfur</keyword>
<accession>A0A5B9QPW6</accession>
<dbReference type="Gene3D" id="3.90.1150.10">
    <property type="entry name" value="Aspartate Aminotransferase, domain 1"/>
    <property type="match status" value="1"/>
</dbReference>
<protein>
    <submittedName>
        <fullName evidence="10">Cysteine desulfurase</fullName>
        <ecNumber evidence="10">2.8.1.7</ecNumber>
    </submittedName>
</protein>
<evidence type="ECO:0000256" key="2">
    <source>
        <dbReference type="ARBA" id="ARBA00006490"/>
    </source>
</evidence>
<comment type="similarity">
    <text evidence="2">Belongs to the class-V pyridoxal-phosphate-dependent aminotransferase family. NifS/IscS subfamily.</text>
</comment>
<dbReference type="SUPFAM" id="SSF53383">
    <property type="entry name" value="PLP-dependent transferases"/>
    <property type="match status" value="1"/>
</dbReference>
<reference evidence="10 11" key="1">
    <citation type="submission" date="2019-08" db="EMBL/GenBank/DDBJ databases">
        <title>Deep-cultivation of Planctomycetes and their phenomic and genomic characterization uncovers novel biology.</title>
        <authorList>
            <person name="Wiegand S."/>
            <person name="Jogler M."/>
            <person name="Boedeker C."/>
            <person name="Pinto D."/>
            <person name="Vollmers J."/>
            <person name="Rivas-Marin E."/>
            <person name="Kohn T."/>
            <person name="Peeters S.H."/>
            <person name="Heuer A."/>
            <person name="Rast P."/>
            <person name="Oberbeckmann S."/>
            <person name="Bunk B."/>
            <person name="Jeske O."/>
            <person name="Meyerdierks A."/>
            <person name="Storesund J.E."/>
            <person name="Kallscheuer N."/>
            <person name="Luecker S."/>
            <person name="Lage O.M."/>
            <person name="Pohl T."/>
            <person name="Merkel B.J."/>
            <person name="Hornburger P."/>
            <person name="Mueller R.-W."/>
            <person name="Bruemmer F."/>
            <person name="Labrenz M."/>
            <person name="Spormann A.M."/>
            <person name="Op den Camp H."/>
            <person name="Overmann J."/>
            <person name="Amann R."/>
            <person name="Jetten M.S.M."/>
            <person name="Mascher T."/>
            <person name="Medema M.H."/>
            <person name="Devos D.P."/>
            <person name="Kaster A.-K."/>
            <person name="Ovreas L."/>
            <person name="Rohde M."/>
            <person name="Galperin M.Y."/>
            <person name="Jogler C."/>
        </authorList>
    </citation>
    <scope>NUCLEOTIDE SEQUENCE [LARGE SCALE GENOMIC DNA]</scope>
    <source>
        <strain evidence="10 11">UC8</strain>
    </source>
</reference>
<keyword evidence="3 10" id="KW-0808">Transferase</keyword>
<comment type="cofactor">
    <cofactor evidence="1">
        <name>pyridoxal 5'-phosphate</name>
        <dbReference type="ChEBI" id="CHEBI:597326"/>
    </cofactor>
</comment>
<evidence type="ECO:0000256" key="3">
    <source>
        <dbReference type="ARBA" id="ARBA00022679"/>
    </source>
</evidence>
<evidence type="ECO:0000256" key="1">
    <source>
        <dbReference type="ARBA" id="ARBA00001933"/>
    </source>
</evidence>
<evidence type="ECO:0000256" key="6">
    <source>
        <dbReference type="ARBA" id="ARBA00023004"/>
    </source>
</evidence>
<sequence>MQPFWSEHYLLPGQEHQGSRAIAEGLERAREGVAEMVGCDAFELVFTDGGTEANNLAVLGLAADVPAGHMLISELEHDSVWGAALSLERGGWEIESVPCQDDGVVATEAVCQRLRQNTRLVCLQAANPVLGTLQPVREVADACHAQGVLVHCDATQMFGKLPVDIATLRADTLSVSGHKYYGPKGAGALYVRRGLTVHPVRFGESREMGVRPGAENVPGLIGLGAASQLAARCATEASDRLAELTDRFVFRVRDMIQPSVEVACETAARLPNTVTLLLGTEARQVQRAAGQLIVSTARSAAPADQMTRCLAAIGKSPSQIGGAIRVSLGWTTSQEQVDRAADLLAEAWDQLVESRR</sequence>
<evidence type="ECO:0000256" key="5">
    <source>
        <dbReference type="ARBA" id="ARBA00022898"/>
    </source>
</evidence>
<feature type="domain" description="Aminotransferase class V" evidence="9">
    <location>
        <begin position="14"/>
        <end position="339"/>
    </location>
</feature>
<evidence type="ECO:0000256" key="8">
    <source>
        <dbReference type="ARBA" id="ARBA00050776"/>
    </source>
</evidence>
<name>A0A5B9QPW6_9BACT</name>
<keyword evidence="6" id="KW-0408">Iron</keyword>
<evidence type="ECO:0000313" key="10">
    <source>
        <dbReference type="EMBL" id="QEG39952.1"/>
    </source>
</evidence>
<dbReference type="PIRSF" id="PIRSF005572">
    <property type="entry name" value="NifS"/>
    <property type="match status" value="1"/>
</dbReference>
<gene>
    <name evidence="10" type="primary">iscS_2</name>
    <name evidence="10" type="ORF">UC8_19550</name>
</gene>
<dbReference type="EMBL" id="CP042914">
    <property type="protein sequence ID" value="QEG39952.1"/>
    <property type="molecule type" value="Genomic_DNA"/>
</dbReference>
<dbReference type="InterPro" id="IPR016454">
    <property type="entry name" value="Cysteine_dSase"/>
</dbReference>
<dbReference type="GO" id="GO:0046872">
    <property type="term" value="F:metal ion binding"/>
    <property type="evidence" value="ECO:0007669"/>
    <property type="project" value="UniProtKB-KW"/>
</dbReference>
<dbReference type="InterPro" id="IPR015421">
    <property type="entry name" value="PyrdxlP-dep_Trfase_major"/>
</dbReference>
<dbReference type="InterPro" id="IPR015424">
    <property type="entry name" value="PyrdxlP-dep_Trfase"/>
</dbReference>
<dbReference type="Pfam" id="PF00266">
    <property type="entry name" value="Aminotran_5"/>
    <property type="match status" value="1"/>
</dbReference>
<dbReference type="GO" id="GO:0051536">
    <property type="term" value="F:iron-sulfur cluster binding"/>
    <property type="evidence" value="ECO:0007669"/>
    <property type="project" value="UniProtKB-KW"/>
</dbReference>
<organism evidence="10 11">
    <name type="scientific">Roseimaritima ulvae</name>
    <dbReference type="NCBI Taxonomy" id="980254"/>
    <lineage>
        <taxon>Bacteria</taxon>
        <taxon>Pseudomonadati</taxon>
        <taxon>Planctomycetota</taxon>
        <taxon>Planctomycetia</taxon>
        <taxon>Pirellulales</taxon>
        <taxon>Pirellulaceae</taxon>
        <taxon>Roseimaritima</taxon>
    </lineage>
</organism>
<dbReference type="EC" id="2.8.1.7" evidence="10"/>
<keyword evidence="4" id="KW-0479">Metal-binding</keyword>
<dbReference type="GO" id="GO:0031071">
    <property type="term" value="F:cysteine desulfurase activity"/>
    <property type="evidence" value="ECO:0007669"/>
    <property type="project" value="UniProtKB-EC"/>
</dbReference>
<keyword evidence="5" id="KW-0663">Pyridoxal phosphate</keyword>
<dbReference type="AlphaFoldDB" id="A0A5B9QPW6"/>
<dbReference type="Gene3D" id="3.40.640.10">
    <property type="entry name" value="Type I PLP-dependent aspartate aminotransferase-like (Major domain)"/>
    <property type="match status" value="1"/>
</dbReference>
<proteinExistence type="inferred from homology"/>
<dbReference type="KEGG" id="rul:UC8_19550"/>
<comment type="catalytic activity">
    <reaction evidence="8">
        <text>(sulfur carrier)-H + L-cysteine = (sulfur carrier)-SH + L-alanine</text>
        <dbReference type="Rhea" id="RHEA:43892"/>
        <dbReference type="Rhea" id="RHEA-COMP:14737"/>
        <dbReference type="Rhea" id="RHEA-COMP:14739"/>
        <dbReference type="ChEBI" id="CHEBI:29917"/>
        <dbReference type="ChEBI" id="CHEBI:35235"/>
        <dbReference type="ChEBI" id="CHEBI:57972"/>
        <dbReference type="ChEBI" id="CHEBI:64428"/>
        <dbReference type="EC" id="2.8.1.7"/>
    </reaction>
</comment>